<gene>
    <name evidence="1" type="ORF">IQ249_10930</name>
</gene>
<dbReference type="InterPro" id="IPR025459">
    <property type="entry name" value="DUF4279"/>
</dbReference>
<proteinExistence type="predicted"/>
<dbReference type="EMBL" id="JADEWZ010000014">
    <property type="protein sequence ID" value="MBE9116413.1"/>
    <property type="molecule type" value="Genomic_DNA"/>
</dbReference>
<dbReference type="RefSeq" id="WP_194029507.1">
    <property type="nucleotide sequence ID" value="NZ_JADEWZ010000014.1"/>
</dbReference>
<evidence type="ECO:0000313" key="2">
    <source>
        <dbReference type="Proteomes" id="UP000654482"/>
    </source>
</evidence>
<dbReference type="Pfam" id="PF14106">
    <property type="entry name" value="DUF4279"/>
    <property type="match status" value="1"/>
</dbReference>
<organism evidence="1 2">
    <name type="scientific">Lusitaniella coriacea LEGE 07157</name>
    <dbReference type="NCBI Taxonomy" id="945747"/>
    <lineage>
        <taxon>Bacteria</taxon>
        <taxon>Bacillati</taxon>
        <taxon>Cyanobacteriota</taxon>
        <taxon>Cyanophyceae</taxon>
        <taxon>Spirulinales</taxon>
        <taxon>Lusitaniellaceae</taxon>
        <taxon>Lusitaniella</taxon>
    </lineage>
</organism>
<reference evidence="1" key="1">
    <citation type="submission" date="2020-10" db="EMBL/GenBank/DDBJ databases">
        <authorList>
            <person name="Castelo-Branco R."/>
            <person name="Eusebio N."/>
            <person name="Adriana R."/>
            <person name="Vieira A."/>
            <person name="Brugerolle De Fraissinette N."/>
            <person name="Rezende De Castro R."/>
            <person name="Schneider M.P."/>
            <person name="Vasconcelos V."/>
            <person name="Leao P.N."/>
        </authorList>
    </citation>
    <scope>NUCLEOTIDE SEQUENCE</scope>
    <source>
        <strain evidence="1">LEGE 07157</strain>
    </source>
</reference>
<keyword evidence="2" id="KW-1185">Reference proteome</keyword>
<evidence type="ECO:0000313" key="1">
    <source>
        <dbReference type="EMBL" id="MBE9116413.1"/>
    </source>
</evidence>
<protein>
    <submittedName>
        <fullName evidence="1">DUF4279 domain-containing protein</fullName>
    </submittedName>
</protein>
<accession>A0A8J7IUB8</accession>
<comment type="caution">
    <text evidence="1">The sequence shown here is derived from an EMBL/GenBank/DDBJ whole genome shotgun (WGS) entry which is preliminary data.</text>
</comment>
<dbReference type="Proteomes" id="UP000654482">
    <property type="component" value="Unassembled WGS sequence"/>
</dbReference>
<name>A0A8J7IUB8_9CYAN</name>
<dbReference type="AlphaFoldDB" id="A0A8J7IUB8"/>
<sequence>MQNLASQVAISEVLNPTLGVTEQVLAVHKLVVQDGNPLILEVDKDSEPGAYYLYFKIEDEPYHFVIVIREEGKNLVASAAYIEAAIRVYLSICSTTLHPREITKKVKLNPTKIHVLGELKYPRISHRKFTQNYWYFEPQKGMPGNLENKLKFLLDRLETKQSAIANKLKHI</sequence>